<protein>
    <submittedName>
        <fullName evidence="4">NADH dehydrogenase subunit D</fullName>
        <ecNumber evidence="4">1.6.99.5</ecNumber>
    </submittedName>
</protein>
<dbReference type="SUPFAM" id="SSF56762">
    <property type="entry name" value="HydB/Nqo4-like"/>
    <property type="match status" value="1"/>
</dbReference>
<keyword evidence="4" id="KW-0560">Oxidoreductase</keyword>
<gene>
    <name evidence="4" type="ORF">L931_07165</name>
</gene>
<reference evidence="4 5" key="1">
    <citation type="journal article" date="2013" name="Genome Announc.">
        <title>Draft Genome Sequences of Helicobacter pylori Strains Isolated from Regions of Low and High Gastric Cancer Risk in Colombia.</title>
        <authorList>
            <person name="Sheh A."/>
            <person name="Piazuelo M.B."/>
            <person name="Wilson K.T."/>
            <person name="Correa P."/>
            <person name="Fox J.G."/>
        </authorList>
    </citation>
    <scope>NUCLEOTIDE SEQUENCE [LARGE SCALE GENOMIC DNA]</scope>
    <source>
        <strain evidence="4 5">PZ5024</strain>
    </source>
</reference>
<evidence type="ECO:0000313" key="5">
    <source>
        <dbReference type="Proteomes" id="UP000015645"/>
    </source>
</evidence>
<dbReference type="InterPro" id="IPR022885">
    <property type="entry name" value="NDH1_su_D/H"/>
</dbReference>
<sequence>MAQNFTKLNPQFENIIFEHDDNQMILNFGPQHPSSHGQLRLILELEGEKIIKATPEIGYLHRGCEKLGENMTYNEYMPTTDRLDYTSSTSNNYAYAYAVETLLNLEIPRRAQVIRTILLELNRMISHIFFISVHALDVGAMSVFLYAFKTREYGLDLMEDYCGARLTHNAIRIGGVPLDLPPNWLEGLKKFLGEMRECKKLIQGLLDKNRIWRMRLENVGVVTPKMAQSWGMSGIMLRGTGIAYDIRKEEPYELYKELDFDVPVGNYGDSYDRYCLYMLEIDESIRIIEQLIPMYAKT</sequence>
<proteinExistence type="predicted"/>
<dbReference type="PANTHER" id="PTHR11993">
    <property type="entry name" value="NADH-UBIQUINONE OXIDOREDUCTASE 49 KDA SUBUNIT"/>
    <property type="match status" value="1"/>
</dbReference>
<dbReference type="GO" id="GO:0051287">
    <property type="term" value="F:NAD binding"/>
    <property type="evidence" value="ECO:0007669"/>
    <property type="project" value="InterPro"/>
</dbReference>
<dbReference type="NCBIfam" id="NF004739">
    <property type="entry name" value="PRK06075.1"/>
    <property type="match status" value="1"/>
</dbReference>
<accession>T2SYI6</accession>
<evidence type="ECO:0000256" key="2">
    <source>
        <dbReference type="ARBA" id="ARBA00023136"/>
    </source>
</evidence>
<dbReference type="PANTHER" id="PTHR11993:SF10">
    <property type="entry name" value="NADH DEHYDROGENASE [UBIQUINONE] IRON-SULFUR PROTEIN 2, MITOCHONDRIAL"/>
    <property type="match status" value="1"/>
</dbReference>
<dbReference type="AlphaFoldDB" id="T2SYI6"/>
<comment type="caution">
    <text evidence="4">The sequence shown here is derived from an EMBL/GenBank/DDBJ whole genome shotgun (WGS) entry which is preliminary data.</text>
</comment>
<dbReference type="Gene3D" id="1.10.645.10">
    <property type="entry name" value="Cytochrome-c3 Hydrogenase, chain B"/>
    <property type="match status" value="1"/>
</dbReference>
<organism evidence="4 5">
    <name type="scientific">Helicobacter pylori PZ5024</name>
    <dbReference type="NCBI Taxonomy" id="1337391"/>
    <lineage>
        <taxon>Bacteria</taxon>
        <taxon>Pseudomonadati</taxon>
        <taxon>Campylobacterota</taxon>
        <taxon>Epsilonproteobacteria</taxon>
        <taxon>Campylobacterales</taxon>
        <taxon>Helicobacteraceae</taxon>
        <taxon>Helicobacter</taxon>
    </lineage>
</organism>
<dbReference type="EMBL" id="ASYS01000182">
    <property type="protein sequence ID" value="EQD97647.1"/>
    <property type="molecule type" value="Genomic_DNA"/>
</dbReference>
<dbReference type="EC" id="1.6.99.5" evidence="4"/>
<dbReference type="Proteomes" id="UP000015645">
    <property type="component" value="Unassembled WGS sequence"/>
</dbReference>
<evidence type="ECO:0000313" key="4">
    <source>
        <dbReference type="EMBL" id="EQD97647.1"/>
    </source>
</evidence>
<dbReference type="GO" id="GO:0005886">
    <property type="term" value="C:plasma membrane"/>
    <property type="evidence" value="ECO:0007669"/>
    <property type="project" value="UniProtKB-SubCell"/>
</dbReference>
<evidence type="ECO:0000256" key="1">
    <source>
        <dbReference type="ARBA" id="ARBA00004202"/>
    </source>
</evidence>
<keyword evidence="2" id="KW-0472">Membrane</keyword>
<dbReference type="InterPro" id="IPR001135">
    <property type="entry name" value="NADH_Q_OxRdtase_suD"/>
</dbReference>
<feature type="domain" description="NADH-quinone oxidoreductase subunit D" evidence="3">
    <location>
        <begin position="137"/>
        <end position="294"/>
    </location>
</feature>
<dbReference type="Pfam" id="PF00346">
    <property type="entry name" value="Complex1_49kDa"/>
    <property type="match status" value="1"/>
</dbReference>
<comment type="subcellular location">
    <subcellularLocation>
        <location evidence="1">Cell membrane</location>
        <topology evidence="1">Peripheral membrane protein</topology>
    </subcellularLocation>
</comment>
<dbReference type="GO" id="GO:0016651">
    <property type="term" value="F:oxidoreductase activity, acting on NAD(P)H"/>
    <property type="evidence" value="ECO:0007669"/>
    <property type="project" value="InterPro"/>
</dbReference>
<dbReference type="GO" id="GO:0048038">
    <property type="term" value="F:quinone binding"/>
    <property type="evidence" value="ECO:0007669"/>
    <property type="project" value="InterPro"/>
</dbReference>
<evidence type="ECO:0000259" key="3">
    <source>
        <dbReference type="Pfam" id="PF00346"/>
    </source>
</evidence>
<dbReference type="InterPro" id="IPR029014">
    <property type="entry name" value="NiFe-Hase_large"/>
</dbReference>
<feature type="non-terminal residue" evidence="4">
    <location>
        <position position="298"/>
    </location>
</feature>
<name>T2SYI6_HELPX</name>